<dbReference type="SUPFAM" id="SSF52833">
    <property type="entry name" value="Thioredoxin-like"/>
    <property type="match status" value="1"/>
</dbReference>
<dbReference type="GO" id="GO:0016209">
    <property type="term" value="F:antioxidant activity"/>
    <property type="evidence" value="ECO:0007669"/>
    <property type="project" value="InterPro"/>
</dbReference>
<feature type="domain" description="Thioredoxin" evidence="1">
    <location>
        <begin position="23"/>
        <end position="164"/>
    </location>
</feature>
<dbReference type="InterPro" id="IPR050553">
    <property type="entry name" value="Thioredoxin_ResA/DsbE_sf"/>
</dbReference>
<comment type="caution">
    <text evidence="2">The sequence shown here is derived from an EMBL/GenBank/DDBJ whole genome shotgun (WGS) entry which is preliminary data.</text>
</comment>
<proteinExistence type="predicted"/>
<dbReference type="CDD" id="cd02966">
    <property type="entry name" value="TlpA_like_family"/>
    <property type="match status" value="1"/>
</dbReference>
<dbReference type="RefSeq" id="WP_064083829.1">
    <property type="nucleotide sequence ID" value="NZ_LXSF01000010.1"/>
</dbReference>
<dbReference type="InterPro" id="IPR013766">
    <property type="entry name" value="Thioredoxin_domain"/>
</dbReference>
<protein>
    <submittedName>
        <fullName evidence="2">Thioredoxin</fullName>
    </submittedName>
</protein>
<dbReference type="Gene3D" id="3.40.30.10">
    <property type="entry name" value="Glutaredoxin"/>
    <property type="match status" value="1"/>
</dbReference>
<organism evidence="2 3">
    <name type="scientific">Eikenella corrodens</name>
    <dbReference type="NCBI Taxonomy" id="539"/>
    <lineage>
        <taxon>Bacteria</taxon>
        <taxon>Pseudomonadati</taxon>
        <taxon>Pseudomonadota</taxon>
        <taxon>Betaproteobacteria</taxon>
        <taxon>Neisseriales</taxon>
        <taxon>Neisseriaceae</taxon>
        <taxon>Eikenella</taxon>
    </lineage>
</organism>
<dbReference type="InterPro" id="IPR000866">
    <property type="entry name" value="AhpC/TSA"/>
</dbReference>
<accession>A0A1A9RCA8</accession>
<name>A0A1A9RCA8_EIKCO</name>
<dbReference type="PANTHER" id="PTHR42852:SF18">
    <property type="entry name" value="CHROMOSOME UNDETERMINED SCAFFOLD_47, WHOLE GENOME SHOTGUN SEQUENCE"/>
    <property type="match status" value="1"/>
</dbReference>
<reference evidence="3" key="1">
    <citation type="submission" date="2016-05" db="EMBL/GenBank/DDBJ databases">
        <title>Draft genome of Corynebacterium afermentans subsp. afermentans LCDC 88199T.</title>
        <authorList>
            <person name="Bernier A.-M."/>
            <person name="Bernard K."/>
        </authorList>
    </citation>
    <scope>NUCLEOTIDE SEQUENCE [LARGE SCALE GENOMIC DNA]</scope>
    <source>
        <strain evidence="3">NML01-0328</strain>
    </source>
</reference>
<dbReference type="PANTHER" id="PTHR42852">
    <property type="entry name" value="THIOL:DISULFIDE INTERCHANGE PROTEIN DSBE"/>
    <property type="match status" value="1"/>
</dbReference>
<dbReference type="InterPro" id="IPR036249">
    <property type="entry name" value="Thioredoxin-like_sf"/>
</dbReference>
<dbReference type="Pfam" id="PF00578">
    <property type="entry name" value="AhpC-TSA"/>
    <property type="match status" value="1"/>
</dbReference>
<sequence length="165" mass="18325">MKKYLGAFLLLAVLTAAGYILFAPKRQSAPAFALPNLQGQNMDQTALQGKVTLINFWFPSCPGCVTEMPKLIRMHQDYQGKNFQIIAVSIPVPSDPLPVVQTYAQTHRLPFTVLHDAQGRTQQAYQVIAAPTSFLVDKNGRIAKTYVGEPDFTEVYRLADQLLAE</sequence>
<evidence type="ECO:0000313" key="2">
    <source>
        <dbReference type="EMBL" id="OAM15781.1"/>
    </source>
</evidence>
<dbReference type="EMBL" id="LXSF01000010">
    <property type="protein sequence ID" value="OAM15781.1"/>
    <property type="molecule type" value="Genomic_DNA"/>
</dbReference>
<dbReference type="AlphaFoldDB" id="A0A1A9RCA8"/>
<dbReference type="Proteomes" id="UP000078003">
    <property type="component" value="Unassembled WGS sequence"/>
</dbReference>
<evidence type="ECO:0000259" key="1">
    <source>
        <dbReference type="PROSITE" id="PS51352"/>
    </source>
</evidence>
<dbReference type="GO" id="GO:0016491">
    <property type="term" value="F:oxidoreductase activity"/>
    <property type="evidence" value="ECO:0007669"/>
    <property type="project" value="InterPro"/>
</dbReference>
<gene>
    <name evidence="2" type="ORF">A7P85_08125</name>
</gene>
<dbReference type="PROSITE" id="PS51352">
    <property type="entry name" value="THIOREDOXIN_2"/>
    <property type="match status" value="1"/>
</dbReference>
<evidence type="ECO:0000313" key="3">
    <source>
        <dbReference type="Proteomes" id="UP000078003"/>
    </source>
</evidence>